<dbReference type="SUPFAM" id="SSF159501">
    <property type="entry name" value="EreA/ChaN-like"/>
    <property type="match status" value="1"/>
</dbReference>
<evidence type="ECO:0000313" key="2">
    <source>
        <dbReference type="Proteomes" id="UP000187367"/>
    </source>
</evidence>
<evidence type="ECO:0000313" key="1">
    <source>
        <dbReference type="EMBL" id="OMI05381.1"/>
    </source>
</evidence>
<reference evidence="1 2" key="1">
    <citation type="submission" date="2017-01" db="EMBL/GenBank/DDBJ databases">
        <title>Bacillus phylogenomics.</title>
        <authorList>
            <person name="Dunlap C."/>
        </authorList>
    </citation>
    <scope>NUCLEOTIDE SEQUENCE [LARGE SCALE GENOMIC DNA]</scope>
    <source>
        <strain evidence="1 2">NRRL B-41282</strain>
    </source>
</reference>
<dbReference type="Gene3D" id="3.30.1870.10">
    <property type="entry name" value="EreA-like, domain 2"/>
    <property type="match status" value="1"/>
</dbReference>
<dbReference type="PANTHER" id="PTHR31299:SF0">
    <property type="entry name" value="ESTERASE, PUTATIVE (AFU_ORTHOLOGUE AFUA_1G05850)-RELATED"/>
    <property type="match status" value="1"/>
</dbReference>
<dbReference type="RefSeq" id="WP_076757853.1">
    <property type="nucleotide sequence ID" value="NZ_JARMMI010000004.1"/>
</dbReference>
<dbReference type="GO" id="GO:0046677">
    <property type="term" value="P:response to antibiotic"/>
    <property type="evidence" value="ECO:0007669"/>
    <property type="project" value="InterPro"/>
</dbReference>
<dbReference type="Pfam" id="PF05139">
    <property type="entry name" value="Erythro_esteras"/>
    <property type="match status" value="1"/>
</dbReference>
<dbReference type="Gene3D" id="1.20.1440.30">
    <property type="entry name" value="Biosynthetic Protein domain"/>
    <property type="match status" value="1"/>
</dbReference>
<dbReference type="InterPro" id="IPR007815">
    <property type="entry name" value="Emycin_Estase"/>
</dbReference>
<dbReference type="AlphaFoldDB" id="A0A1R1S311"/>
<gene>
    <name evidence="1" type="ORF">BW143_11040</name>
</gene>
<keyword evidence="2" id="KW-1185">Reference proteome</keyword>
<dbReference type="InterPro" id="IPR052036">
    <property type="entry name" value="Hydrolase/PRTase-associated"/>
</dbReference>
<sequence length="383" mass="44862">MDDLFAEIRDESINIGGADGYKFDFFKEILGNKRFVFLGESSHCVKEYIEAKASLIKYLHQELGFRILAFESELGDCTIGNDLSTELNSKEFMSGSIGKVWQNEFMLDLFEYMKETQQRQPLHLTGVDVQQSMDKHFSSYMRSHLTGDLRKMYVAFDTRTNEMLDKDYILKRRFRKTVEEIEGMGQELMNGLEKQTFPSAMLRDVVLQTMKNRMNYFKANFTKGFSKLFEYRDELMAKNLEFLSQHVYPDEKFIIWAHNLHIKKQSSANRFSPYRSFVENLPLFMKEDSFVIGFYAGEGRMGDYKGSDYPIKKTNKKHMEWLLSHSPHQNFFIPCTSRWGENKWKAFEGGGLRISFKPVQQYDGVLFFKKVTPANVNVEQNNS</sequence>
<proteinExistence type="predicted"/>
<organism evidence="1 2">
    <name type="scientific">Bacillus swezeyi</name>
    <dbReference type="NCBI Taxonomy" id="1925020"/>
    <lineage>
        <taxon>Bacteria</taxon>
        <taxon>Bacillati</taxon>
        <taxon>Bacillota</taxon>
        <taxon>Bacilli</taxon>
        <taxon>Bacillales</taxon>
        <taxon>Bacillaceae</taxon>
        <taxon>Bacillus</taxon>
    </lineage>
</organism>
<name>A0A1R1S311_9BACI</name>
<dbReference type="CDD" id="cd14728">
    <property type="entry name" value="Ere-like"/>
    <property type="match status" value="1"/>
</dbReference>
<comment type="caution">
    <text evidence="1">The sequence shown here is derived from an EMBL/GenBank/DDBJ whole genome shotgun (WGS) entry which is preliminary data.</text>
</comment>
<dbReference type="Gene3D" id="3.40.1660.10">
    <property type="entry name" value="EreA-like (biosynthetic domain)"/>
    <property type="match status" value="1"/>
</dbReference>
<dbReference type="Proteomes" id="UP000187367">
    <property type="component" value="Unassembled WGS sequence"/>
</dbReference>
<dbReference type="PANTHER" id="PTHR31299">
    <property type="entry name" value="ESTERASE, PUTATIVE (AFU_ORTHOLOGUE AFUA_1G05850)-RELATED"/>
    <property type="match status" value="1"/>
</dbReference>
<protein>
    <submittedName>
        <fullName evidence="1">Erythromycin esterase</fullName>
    </submittedName>
</protein>
<dbReference type="EMBL" id="MTJL01000019">
    <property type="protein sequence ID" value="OMI05381.1"/>
    <property type="molecule type" value="Genomic_DNA"/>
</dbReference>
<accession>A0A1R1S311</accession>
<dbReference type="OrthoDB" id="9810066at2"/>
<accession>A0A1R1QL58</accession>